<sequence length="506" mass="53036">MGKNDVAVVKSGKKGNKREAEIEEKKLNLKKQKLAEKVSVKKKKEESSSDEDSSSDEEPIKPVTKKVPAKKAESSSSSESDSDSEPAKPVKNAKKVPVPAKKAESSSSDESDSDSDSEDDVPAKKAPAVPIKNGNVKKKAESSSSDESSSEDDAPAKVVSQTKKAPAPAAAKKKEESSDDSSDESDSEDEPATKKPTPAAPAAKKQESSDDSSDDSSDEASEDSDEEMEEADATPAKAPKTPATPQAQSTGGGSKTLFAGNLSFSIDKPDVIEFFKQAGEVADVRFSSDEDGRFKGFGHVEFVTEEGAKKAVKLNGQNLLGRPVKLDFARERGERSVYTPQSGGYQKPEGQTIYIRGFDTSSGVDQIQTSLEDHFKSCGEITRVFVPKDYETGAAKGIAYIDFADTGAFGKALGMNGSEFGDYPLTIEEARPRDRDGASGGRGGGRGGFGGGRGGGRFSSGGRGGRDGGRSGGRGGRFGGGRDGGRGGRGGRGSTPYSGKKTTFDD</sequence>
<keyword evidence="1 2" id="KW-0694">RNA-binding</keyword>
<dbReference type="PROSITE" id="PS50102">
    <property type="entry name" value="RRM"/>
    <property type="match status" value="2"/>
</dbReference>
<feature type="compositionally biased region" description="Low complexity" evidence="3">
    <location>
        <begin position="194"/>
        <end position="203"/>
    </location>
</feature>
<reference evidence="5" key="1">
    <citation type="submission" date="2022-03" db="EMBL/GenBank/DDBJ databases">
        <title>A functionally conserved STORR gene fusion in Papaver species that diverged 16.8 million years ago.</title>
        <authorList>
            <person name="Catania T."/>
        </authorList>
    </citation>
    <scope>NUCLEOTIDE SEQUENCE</scope>
    <source>
        <strain evidence="5">S-191538</strain>
    </source>
</reference>
<dbReference type="InterPro" id="IPR012677">
    <property type="entry name" value="Nucleotide-bd_a/b_plait_sf"/>
</dbReference>
<feature type="compositionally biased region" description="Basic and acidic residues" evidence="3">
    <location>
        <begin position="17"/>
        <end position="47"/>
    </location>
</feature>
<feature type="domain" description="RRM" evidence="4">
    <location>
        <begin position="351"/>
        <end position="432"/>
    </location>
</feature>
<feature type="region of interest" description="Disordered" evidence="3">
    <location>
        <begin position="431"/>
        <end position="506"/>
    </location>
</feature>
<protein>
    <recommendedName>
        <fullName evidence="4">RRM domain-containing protein</fullName>
    </recommendedName>
</protein>
<dbReference type="SMART" id="SM00360">
    <property type="entry name" value="RRM"/>
    <property type="match status" value="2"/>
</dbReference>
<evidence type="ECO:0000256" key="1">
    <source>
        <dbReference type="ARBA" id="ARBA00022884"/>
    </source>
</evidence>
<dbReference type="InterPro" id="IPR000504">
    <property type="entry name" value="RRM_dom"/>
</dbReference>
<dbReference type="Gene3D" id="3.30.70.330">
    <property type="match status" value="2"/>
</dbReference>
<feature type="compositionally biased region" description="Gly residues" evidence="3">
    <location>
        <begin position="470"/>
        <end position="493"/>
    </location>
</feature>
<comment type="caution">
    <text evidence="5">The sequence shown here is derived from an EMBL/GenBank/DDBJ whole genome shotgun (WGS) entry which is preliminary data.</text>
</comment>
<dbReference type="InterPro" id="IPR035979">
    <property type="entry name" value="RBD_domain_sf"/>
</dbReference>
<dbReference type="PANTHER" id="PTHR23236:SF11">
    <property type="entry name" value="EUKARYOTIC TRANSLATION INITIATION FACTOR 4H"/>
    <property type="match status" value="1"/>
</dbReference>
<evidence type="ECO:0000313" key="5">
    <source>
        <dbReference type="EMBL" id="MCL7051686.1"/>
    </source>
</evidence>
<feature type="region of interest" description="Disordered" evidence="3">
    <location>
        <begin position="1"/>
        <end position="258"/>
    </location>
</feature>
<dbReference type="Proteomes" id="UP001177140">
    <property type="component" value="Unassembled WGS sequence"/>
</dbReference>
<dbReference type="PANTHER" id="PTHR23236">
    <property type="entry name" value="EUKARYOTIC TRANSLATION INITIATION FACTOR 4B/4H"/>
    <property type="match status" value="1"/>
</dbReference>
<feature type="domain" description="RRM" evidence="4">
    <location>
        <begin position="255"/>
        <end position="331"/>
    </location>
</feature>
<feature type="compositionally biased region" description="Polar residues" evidence="3">
    <location>
        <begin position="495"/>
        <end position="506"/>
    </location>
</feature>
<feature type="compositionally biased region" description="Low complexity" evidence="3">
    <location>
        <begin position="233"/>
        <end position="248"/>
    </location>
</feature>
<dbReference type="EMBL" id="JAJJMA010341375">
    <property type="protein sequence ID" value="MCL7051686.1"/>
    <property type="molecule type" value="Genomic_DNA"/>
</dbReference>
<evidence type="ECO:0000256" key="3">
    <source>
        <dbReference type="SAM" id="MobiDB-lite"/>
    </source>
</evidence>
<feature type="compositionally biased region" description="Acidic residues" evidence="3">
    <location>
        <begin position="107"/>
        <end position="120"/>
    </location>
</feature>
<dbReference type="GO" id="GO:0003723">
    <property type="term" value="F:RNA binding"/>
    <property type="evidence" value="ECO:0007669"/>
    <property type="project" value="UniProtKB-UniRule"/>
</dbReference>
<evidence type="ECO:0000259" key="4">
    <source>
        <dbReference type="PROSITE" id="PS50102"/>
    </source>
</evidence>
<gene>
    <name evidence="5" type="ORF">MKW94_015372</name>
</gene>
<feature type="compositionally biased region" description="Gly residues" evidence="3">
    <location>
        <begin position="438"/>
        <end position="463"/>
    </location>
</feature>
<feature type="compositionally biased region" description="Acidic residues" evidence="3">
    <location>
        <begin position="209"/>
        <end position="232"/>
    </location>
</feature>
<accession>A0AA41W248</accession>
<evidence type="ECO:0000256" key="2">
    <source>
        <dbReference type="PROSITE-ProRule" id="PRU00176"/>
    </source>
</evidence>
<dbReference type="AlphaFoldDB" id="A0AA41W248"/>
<evidence type="ECO:0000313" key="6">
    <source>
        <dbReference type="Proteomes" id="UP001177140"/>
    </source>
</evidence>
<keyword evidence="6" id="KW-1185">Reference proteome</keyword>
<organism evidence="5 6">
    <name type="scientific">Papaver nudicaule</name>
    <name type="common">Iceland poppy</name>
    <dbReference type="NCBI Taxonomy" id="74823"/>
    <lineage>
        <taxon>Eukaryota</taxon>
        <taxon>Viridiplantae</taxon>
        <taxon>Streptophyta</taxon>
        <taxon>Embryophyta</taxon>
        <taxon>Tracheophyta</taxon>
        <taxon>Spermatophyta</taxon>
        <taxon>Magnoliopsida</taxon>
        <taxon>Ranunculales</taxon>
        <taxon>Papaveraceae</taxon>
        <taxon>Papaveroideae</taxon>
        <taxon>Papaver</taxon>
    </lineage>
</organism>
<name>A0AA41W248_PAPNU</name>
<dbReference type="SUPFAM" id="SSF54928">
    <property type="entry name" value="RNA-binding domain, RBD"/>
    <property type="match status" value="2"/>
</dbReference>
<feature type="compositionally biased region" description="Acidic residues" evidence="3">
    <location>
        <begin position="48"/>
        <end position="57"/>
    </location>
</feature>
<feature type="compositionally biased region" description="Low complexity" evidence="3">
    <location>
        <begin position="87"/>
        <end position="106"/>
    </location>
</feature>
<feature type="compositionally biased region" description="Acidic residues" evidence="3">
    <location>
        <begin position="177"/>
        <end position="190"/>
    </location>
</feature>
<proteinExistence type="predicted"/>
<dbReference type="Pfam" id="PF00076">
    <property type="entry name" value="RRM_1"/>
    <property type="match status" value="2"/>
</dbReference>